<dbReference type="CDD" id="cd01672">
    <property type="entry name" value="TMPK"/>
    <property type="match status" value="1"/>
</dbReference>
<dbReference type="Proteomes" id="UP000178367">
    <property type="component" value="Unassembled WGS sequence"/>
</dbReference>
<dbReference type="Pfam" id="PF00692">
    <property type="entry name" value="dUTPase"/>
    <property type="match status" value="1"/>
</dbReference>
<name>A0A1F5SMG0_9BACT</name>
<evidence type="ECO:0000256" key="1">
    <source>
        <dbReference type="ARBA" id="ARBA00006581"/>
    </source>
</evidence>
<dbReference type="InterPro" id="IPR027417">
    <property type="entry name" value="P-loop_NTPase"/>
</dbReference>
<dbReference type="InterPro" id="IPR029054">
    <property type="entry name" value="dUTPase-like"/>
</dbReference>
<dbReference type="GO" id="GO:0000287">
    <property type="term" value="F:magnesium ion binding"/>
    <property type="evidence" value="ECO:0007669"/>
    <property type="project" value="InterPro"/>
</dbReference>
<comment type="function">
    <text evidence="5">Phosphorylation of dTMP to form dTDP in both de novo and salvage pathways of dTTP synthesis.</text>
</comment>
<dbReference type="NCBIfam" id="TIGR00576">
    <property type="entry name" value="dut"/>
    <property type="match status" value="1"/>
</dbReference>
<dbReference type="GO" id="GO:0005524">
    <property type="term" value="F:ATP binding"/>
    <property type="evidence" value="ECO:0007669"/>
    <property type="project" value="UniProtKB-UniRule"/>
</dbReference>
<dbReference type="SUPFAM" id="SSF52540">
    <property type="entry name" value="P-loop containing nucleoside triphosphate hydrolases"/>
    <property type="match status" value="1"/>
</dbReference>
<dbReference type="EMBL" id="MFGB01000008">
    <property type="protein sequence ID" value="OGF27421.1"/>
    <property type="molecule type" value="Genomic_DNA"/>
</dbReference>
<evidence type="ECO:0000256" key="3">
    <source>
        <dbReference type="ARBA" id="ARBA00023080"/>
    </source>
</evidence>
<dbReference type="InterPro" id="IPR008181">
    <property type="entry name" value="dUTPase"/>
</dbReference>
<dbReference type="GO" id="GO:0004170">
    <property type="term" value="F:dUTP diphosphatase activity"/>
    <property type="evidence" value="ECO:0007669"/>
    <property type="project" value="UniProtKB-EC"/>
</dbReference>
<keyword evidence="5" id="KW-0067">ATP-binding</keyword>
<dbReference type="GO" id="GO:0006233">
    <property type="term" value="P:dTDP biosynthetic process"/>
    <property type="evidence" value="ECO:0007669"/>
    <property type="project" value="InterPro"/>
</dbReference>
<comment type="similarity">
    <text evidence="5">Belongs to the thymidylate kinase family.</text>
</comment>
<dbReference type="CDD" id="cd07557">
    <property type="entry name" value="trimeric_dUTPase"/>
    <property type="match status" value="1"/>
</dbReference>
<evidence type="ECO:0000256" key="2">
    <source>
        <dbReference type="ARBA" id="ARBA00022801"/>
    </source>
</evidence>
<keyword evidence="5" id="KW-0547">Nucleotide-binding</keyword>
<dbReference type="InterPro" id="IPR036157">
    <property type="entry name" value="dUTPase-like_sf"/>
</dbReference>
<dbReference type="GO" id="GO:0006235">
    <property type="term" value="P:dTTP biosynthetic process"/>
    <property type="evidence" value="ECO:0007669"/>
    <property type="project" value="UniProtKB-UniRule"/>
</dbReference>
<evidence type="ECO:0000313" key="9">
    <source>
        <dbReference type="Proteomes" id="UP000178367"/>
    </source>
</evidence>
<evidence type="ECO:0000256" key="4">
    <source>
        <dbReference type="ARBA" id="ARBA00047686"/>
    </source>
</evidence>
<keyword evidence="5" id="KW-0418">Kinase</keyword>
<evidence type="ECO:0000256" key="5">
    <source>
        <dbReference type="HAMAP-Rule" id="MF_00165"/>
    </source>
</evidence>
<comment type="catalytic activity">
    <reaction evidence="5">
        <text>dTMP + ATP = dTDP + ADP</text>
        <dbReference type="Rhea" id="RHEA:13517"/>
        <dbReference type="ChEBI" id="CHEBI:30616"/>
        <dbReference type="ChEBI" id="CHEBI:58369"/>
        <dbReference type="ChEBI" id="CHEBI:63528"/>
        <dbReference type="ChEBI" id="CHEBI:456216"/>
        <dbReference type="EC" id="2.7.4.9"/>
    </reaction>
</comment>
<proteinExistence type="inferred from homology"/>
<dbReference type="GO" id="GO:0006226">
    <property type="term" value="P:dUMP biosynthetic process"/>
    <property type="evidence" value="ECO:0007669"/>
    <property type="project" value="InterPro"/>
</dbReference>
<dbReference type="InterPro" id="IPR039430">
    <property type="entry name" value="Thymidylate_kin-like_dom"/>
</dbReference>
<dbReference type="PANTHER" id="PTHR11241:SF0">
    <property type="entry name" value="DEOXYURIDINE 5'-TRIPHOSPHATE NUCLEOTIDOHYDROLASE"/>
    <property type="match status" value="1"/>
</dbReference>
<reference evidence="8 9" key="1">
    <citation type="journal article" date="2016" name="Nat. Commun.">
        <title>Thousands of microbial genomes shed light on interconnected biogeochemical processes in an aquifer system.</title>
        <authorList>
            <person name="Anantharaman K."/>
            <person name="Brown C.T."/>
            <person name="Hug L.A."/>
            <person name="Sharon I."/>
            <person name="Castelle C.J."/>
            <person name="Probst A.J."/>
            <person name="Thomas B.C."/>
            <person name="Singh A."/>
            <person name="Wilkins M.J."/>
            <person name="Karaoz U."/>
            <person name="Brodie E.L."/>
            <person name="Williams K.H."/>
            <person name="Hubbard S.S."/>
            <person name="Banfield J.F."/>
        </authorList>
    </citation>
    <scope>NUCLEOTIDE SEQUENCE [LARGE SCALE GENOMIC DNA]</scope>
</reference>
<dbReference type="GO" id="GO:0004798">
    <property type="term" value="F:dTMP kinase activity"/>
    <property type="evidence" value="ECO:0007669"/>
    <property type="project" value="UniProtKB-UniRule"/>
</dbReference>
<feature type="domain" description="dUTPase-like" evidence="6">
    <location>
        <begin position="309"/>
        <end position="434"/>
    </location>
</feature>
<keyword evidence="3" id="KW-0546">Nucleotide metabolism</keyword>
<keyword evidence="5" id="KW-0545">Nucleotide biosynthesis</keyword>
<keyword evidence="2" id="KW-0378">Hydrolase</keyword>
<comment type="similarity">
    <text evidence="1">Belongs to the dUTPase family.</text>
</comment>
<protein>
    <recommendedName>
        <fullName evidence="5">Thymidylate kinase</fullName>
        <ecNumber evidence="5">2.7.4.9</ecNumber>
    </recommendedName>
    <alternativeName>
        <fullName evidence="5">dTMP kinase</fullName>
    </alternativeName>
</protein>
<comment type="catalytic activity">
    <reaction evidence="4">
        <text>dUTP + H2O = dUMP + diphosphate + H(+)</text>
        <dbReference type="Rhea" id="RHEA:10248"/>
        <dbReference type="ChEBI" id="CHEBI:15377"/>
        <dbReference type="ChEBI" id="CHEBI:15378"/>
        <dbReference type="ChEBI" id="CHEBI:33019"/>
        <dbReference type="ChEBI" id="CHEBI:61555"/>
        <dbReference type="ChEBI" id="CHEBI:246422"/>
        <dbReference type="EC" id="3.6.1.23"/>
    </reaction>
</comment>
<dbReference type="Gene3D" id="2.70.40.10">
    <property type="match status" value="1"/>
</dbReference>
<dbReference type="Gene3D" id="3.40.50.300">
    <property type="entry name" value="P-loop containing nucleotide triphosphate hydrolases"/>
    <property type="match status" value="1"/>
</dbReference>
<dbReference type="InterPro" id="IPR018094">
    <property type="entry name" value="Thymidylate_kinase"/>
</dbReference>
<evidence type="ECO:0000313" key="8">
    <source>
        <dbReference type="EMBL" id="OGF27421.1"/>
    </source>
</evidence>
<dbReference type="PANTHER" id="PTHR11241">
    <property type="entry name" value="DEOXYURIDINE 5'-TRIPHOSPHATE NUCLEOTIDOHYDROLASE"/>
    <property type="match status" value="1"/>
</dbReference>
<accession>A0A1F5SMG0</accession>
<dbReference type="GO" id="GO:0046081">
    <property type="term" value="P:dUTP catabolic process"/>
    <property type="evidence" value="ECO:0007669"/>
    <property type="project" value="InterPro"/>
</dbReference>
<dbReference type="SUPFAM" id="SSF51283">
    <property type="entry name" value="dUTPase-like"/>
    <property type="match status" value="1"/>
</dbReference>
<dbReference type="HAMAP" id="MF_00165">
    <property type="entry name" value="Thymidylate_kinase"/>
    <property type="match status" value="1"/>
</dbReference>
<dbReference type="InterPro" id="IPR033704">
    <property type="entry name" value="dUTPase_trimeric"/>
</dbReference>
<comment type="caution">
    <text evidence="8">The sequence shown here is derived from an EMBL/GenBank/DDBJ whole genome shotgun (WGS) entry which is preliminary data.</text>
</comment>
<feature type="domain" description="Thymidylate kinase-like" evidence="7">
    <location>
        <begin position="11"/>
        <end position="193"/>
    </location>
</feature>
<gene>
    <name evidence="5" type="primary">tmk</name>
    <name evidence="8" type="ORF">A2227_02255</name>
</gene>
<dbReference type="AlphaFoldDB" id="A0A1F5SMG0"/>
<keyword evidence="5" id="KW-0808">Transferase</keyword>
<dbReference type="STRING" id="1797994.A2227_02255"/>
<evidence type="ECO:0000259" key="6">
    <source>
        <dbReference type="Pfam" id="PF00692"/>
    </source>
</evidence>
<organism evidence="8 9">
    <name type="scientific">Candidatus Falkowbacteria bacterium RIFOXYA2_FULL_47_19</name>
    <dbReference type="NCBI Taxonomy" id="1797994"/>
    <lineage>
        <taxon>Bacteria</taxon>
        <taxon>Candidatus Falkowiibacteriota</taxon>
    </lineage>
</organism>
<dbReference type="EC" id="2.7.4.9" evidence="5"/>
<dbReference type="Pfam" id="PF02223">
    <property type="entry name" value="Thymidylate_kin"/>
    <property type="match status" value="1"/>
</dbReference>
<comment type="caution">
    <text evidence="5">Lacks conserved residue(s) required for the propagation of feature annotation.</text>
</comment>
<sequence>MKDYPGKFIVIDGTDGSGKATQTELLAEKLRYAGFDVALADFPQYGKKSAGPVEEYLNGKYGPAHEVGPYRGSIFYALDRYDASFEIKEWLKQGKIVISNRYVTANMGHQGGKIKDLEEKRRFYEWLYELEYEIFQIPKPDMNIILHVDAEVAQKLVANKSARKYIEQGDKDMHEADLEHLRNAERTYLEIVEMYPDFTLIECTREDRIMPREEINYLLWKKVMKTINGHANHPLDLHINHFNSINRHILDAAIRSGSPARETPVISDGRRVTAETATPTANRISITVEAEDEAPVESLKVQRLSPLAKFPSRAYAHDIGYDLYATGYYSIPPGKRDIVSTGIKMAIPPGFSGLIWDKSGVAKDGVHVLGGVYDPGFRGEITITMINLGEDIYNIAPGQKVAQILIQPVATPEIIETEINDQTERGQGRHGSSGLF</sequence>
<evidence type="ECO:0000259" key="7">
    <source>
        <dbReference type="Pfam" id="PF02223"/>
    </source>
</evidence>